<dbReference type="Pfam" id="PF07332">
    <property type="entry name" value="Phage_holin_3_6"/>
    <property type="match status" value="1"/>
</dbReference>
<comment type="caution">
    <text evidence="2">The sequence shown here is derived from an EMBL/GenBank/DDBJ whole genome shotgun (WGS) entry which is preliminary data.</text>
</comment>
<keyword evidence="1" id="KW-0812">Transmembrane</keyword>
<evidence type="ECO:0000313" key="3">
    <source>
        <dbReference type="Proteomes" id="UP000722336"/>
    </source>
</evidence>
<dbReference type="Proteomes" id="UP000722336">
    <property type="component" value="Unassembled WGS sequence"/>
</dbReference>
<name>A0ABS6SF61_9SPHN</name>
<dbReference type="InterPro" id="IPR009937">
    <property type="entry name" value="Phage_holin_3_6"/>
</dbReference>
<dbReference type="EMBL" id="JAGSPA010000002">
    <property type="protein sequence ID" value="MBV7256561.1"/>
    <property type="molecule type" value="Genomic_DNA"/>
</dbReference>
<dbReference type="RefSeq" id="WP_218445216.1">
    <property type="nucleotide sequence ID" value="NZ_JAGSPA010000002.1"/>
</dbReference>
<keyword evidence="3" id="KW-1185">Reference proteome</keyword>
<reference evidence="2 3" key="1">
    <citation type="submission" date="2021-04" db="EMBL/GenBank/DDBJ databases">
        <authorList>
            <person name="Pira H."/>
            <person name="Risdian C."/>
            <person name="Wink J."/>
        </authorList>
    </citation>
    <scope>NUCLEOTIDE SEQUENCE [LARGE SCALE GENOMIC DNA]</scope>
    <source>
        <strain evidence="2 3">WHA3</strain>
    </source>
</reference>
<keyword evidence="1" id="KW-0472">Membrane</keyword>
<evidence type="ECO:0000313" key="2">
    <source>
        <dbReference type="EMBL" id="MBV7256561.1"/>
    </source>
</evidence>
<proteinExistence type="predicted"/>
<protein>
    <submittedName>
        <fullName evidence="2">Phage holin family protein</fullName>
    </submittedName>
</protein>
<keyword evidence="1" id="KW-1133">Transmembrane helix</keyword>
<sequence>MVHELSAAASDLVHAEINLAEAKFAQRVNTSGPAIMMLGAAGSFAFIALLTVMFAFGAWLATMLSTVAAAFIVAAVCLVISALLMKMGKERFARTFGGRPVALGKRP</sequence>
<evidence type="ECO:0000256" key="1">
    <source>
        <dbReference type="SAM" id="Phobius"/>
    </source>
</evidence>
<gene>
    <name evidence="2" type="ORF">KCG44_07155</name>
</gene>
<organism evidence="2 3">
    <name type="scientific">Pacificimonas pallii</name>
    <dbReference type="NCBI Taxonomy" id="2827236"/>
    <lineage>
        <taxon>Bacteria</taxon>
        <taxon>Pseudomonadati</taxon>
        <taxon>Pseudomonadota</taxon>
        <taxon>Alphaproteobacteria</taxon>
        <taxon>Sphingomonadales</taxon>
        <taxon>Sphingosinicellaceae</taxon>
        <taxon>Pacificimonas</taxon>
    </lineage>
</organism>
<accession>A0ABS6SF61</accession>
<feature type="transmembrane region" description="Helical" evidence="1">
    <location>
        <begin position="67"/>
        <end position="85"/>
    </location>
</feature>
<feature type="transmembrane region" description="Helical" evidence="1">
    <location>
        <begin position="35"/>
        <end position="61"/>
    </location>
</feature>